<dbReference type="SUPFAM" id="SSF55729">
    <property type="entry name" value="Acyl-CoA N-acyltransferases (Nat)"/>
    <property type="match status" value="1"/>
</dbReference>
<dbReference type="PROSITE" id="PS51729">
    <property type="entry name" value="GNAT_YJDJ"/>
    <property type="match status" value="1"/>
</dbReference>
<dbReference type="InterPro" id="IPR045057">
    <property type="entry name" value="Gcn5-rel_NAT"/>
</dbReference>
<evidence type="ECO:0000313" key="3">
    <source>
        <dbReference type="Proteomes" id="UP001499841"/>
    </source>
</evidence>
<keyword evidence="3" id="KW-1185">Reference proteome</keyword>
<protein>
    <submittedName>
        <fullName evidence="2">GNAT family N-acetyltransferase</fullName>
    </submittedName>
</protein>
<feature type="domain" description="N-acetyltransferase" evidence="1">
    <location>
        <begin position="9"/>
        <end position="97"/>
    </location>
</feature>
<dbReference type="RefSeq" id="WP_345043304.1">
    <property type="nucleotide sequence ID" value="NZ_BAABBA010000018.1"/>
</dbReference>
<dbReference type="InterPro" id="IPR031165">
    <property type="entry name" value="GNAT_YJDJ"/>
</dbReference>
<sequence>MDTTTITVRHNADRHRFELIDDDRVIGKAHYLPGDGTGERVFFHTVVDEAYEGHGLGSKLATFALDETVAAGLKIVPVCPYIHAFLGRHREYAADVVEVRPEHLDTLRH</sequence>
<evidence type="ECO:0000259" key="1">
    <source>
        <dbReference type="PROSITE" id="PS51729"/>
    </source>
</evidence>
<dbReference type="Proteomes" id="UP001499841">
    <property type="component" value="Unassembled WGS sequence"/>
</dbReference>
<dbReference type="CDD" id="cd04301">
    <property type="entry name" value="NAT_SF"/>
    <property type="match status" value="1"/>
</dbReference>
<proteinExistence type="predicted"/>
<dbReference type="InterPro" id="IPR016181">
    <property type="entry name" value="Acyl_CoA_acyltransferase"/>
</dbReference>
<comment type="caution">
    <text evidence="2">The sequence shown here is derived from an EMBL/GenBank/DDBJ whole genome shotgun (WGS) entry which is preliminary data.</text>
</comment>
<organism evidence="2 3">
    <name type="scientific">Georgenia daeguensis</name>
    <dbReference type="NCBI Taxonomy" id="908355"/>
    <lineage>
        <taxon>Bacteria</taxon>
        <taxon>Bacillati</taxon>
        <taxon>Actinomycetota</taxon>
        <taxon>Actinomycetes</taxon>
        <taxon>Micrococcales</taxon>
        <taxon>Bogoriellaceae</taxon>
        <taxon>Georgenia</taxon>
    </lineage>
</organism>
<dbReference type="PANTHER" id="PTHR31435">
    <property type="entry name" value="PROTEIN NATD1"/>
    <property type="match status" value="1"/>
</dbReference>
<gene>
    <name evidence="2" type="ORF">GCM10022262_31970</name>
</gene>
<reference evidence="3" key="1">
    <citation type="journal article" date="2019" name="Int. J. Syst. Evol. Microbiol.">
        <title>The Global Catalogue of Microorganisms (GCM) 10K type strain sequencing project: providing services to taxonomists for standard genome sequencing and annotation.</title>
        <authorList>
            <consortium name="The Broad Institute Genomics Platform"/>
            <consortium name="The Broad Institute Genome Sequencing Center for Infectious Disease"/>
            <person name="Wu L."/>
            <person name="Ma J."/>
        </authorList>
    </citation>
    <scope>NUCLEOTIDE SEQUENCE [LARGE SCALE GENOMIC DNA]</scope>
    <source>
        <strain evidence="3">JCM 17459</strain>
    </source>
</reference>
<dbReference type="Pfam" id="PF14542">
    <property type="entry name" value="Acetyltransf_CG"/>
    <property type="match status" value="1"/>
</dbReference>
<evidence type="ECO:0000313" key="2">
    <source>
        <dbReference type="EMBL" id="GAA4288837.1"/>
    </source>
</evidence>
<dbReference type="EMBL" id="BAABBA010000018">
    <property type="protein sequence ID" value="GAA4288837.1"/>
    <property type="molecule type" value="Genomic_DNA"/>
</dbReference>
<dbReference type="Gene3D" id="3.40.630.30">
    <property type="match status" value="1"/>
</dbReference>
<name>A0ABP8EYR7_9MICO</name>
<accession>A0ABP8EYR7</accession>
<dbReference type="PANTHER" id="PTHR31435:SF10">
    <property type="entry name" value="BSR4717 PROTEIN"/>
    <property type="match status" value="1"/>
</dbReference>